<dbReference type="PANTHER" id="PTHR21083:SF0">
    <property type="entry name" value="DYNEIN AXONEMAL ASSEMBLY FACTOR 6"/>
    <property type="match status" value="1"/>
</dbReference>
<dbReference type="EMBL" id="NWSH01000407">
    <property type="protein sequence ID" value="PCG76617.1"/>
    <property type="molecule type" value="Genomic_DNA"/>
</dbReference>
<dbReference type="PANTHER" id="PTHR21083">
    <property type="entry name" value="TWISTER"/>
    <property type="match status" value="1"/>
</dbReference>
<dbReference type="Gene3D" id="2.60.40.790">
    <property type="match status" value="1"/>
</dbReference>
<dbReference type="InterPro" id="IPR026697">
    <property type="entry name" value="DNAAF6"/>
</dbReference>
<feature type="domain" description="CS" evidence="2">
    <location>
        <begin position="100"/>
        <end position="185"/>
    </location>
</feature>
<protein>
    <recommendedName>
        <fullName evidence="2">CS domain-containing protein</fullName>
    </recommendedName>
</protein>
<dbReference type="Pfam" id="PF18201">
    <property type="entry name" value="PIH1_CS"/>
    <property type="match status" value="1"/>
</dbReference>
<dbReference type="STRING" id="7102.A0A2A4JX77"/>
<evidence type="ECO:0000259" key="2">
    <source>
        <dbReference type="PROSITE" id="PS51203"/>
    </source>
</evidence>
<dbReference type="PROSITE" id="PS51203">
    <property type="entry name" value="CS"/>
    <property type="match status" value="1"/>
</dbReference>
<dbReference type="GO" id="GO:0070286">
    <property type="term" value="P:axonemal dynein complex assembly"/>
    <property type="evidence" value="ECO:0007669"/>
    <property type="project" value="InterPro"/>
</dbReference>
<dbReference type="GO" id="GO:0045505">
    <property type="term" value="F:dynein intermediate chain binding"/>
    <property type="evidence" value="ECO:0007669"/>
    <property type="project" value="TreeGrafter"/>
</dbReference>
<proteinExistence type="inferred from homology"/>
<dbReference type="InterPro" id="IPR008978">
    <property type="entry name" value="HSP20-like_chaperone"/>
</dbReference>
<dbReference type="InterPro" id="IPR007052">
    <property type="entry name" value="CS_dom"/>
</dbReference>
<dbReference type="CDD" id="cd00298">
    <property type="entry name" value="ACD_sHsps_p23-like"/>
    <property type="match status" value="1"/>
</dbReference>
<dbReference type="SUPFAM" id="SSF49764">
    <property type="entry name" value="HSP20-like chaperones"/>
    <property type="match status" value="1"/>
</dbReference>
<evidence type="ECO:0000313" key="3">
    <source>
        <dbReference type="EMBL" id="PCG76617.1"/>
    </source>
</evidence>
<name>A0A2A4JX77_HELVI</name>
<dbReference type="GO" id="GO:0005737">
    <property type="term" value="C:cytoplasm"/>
    <property type="evidence" value="ECO:0007669"/>
    <property type="project" value="TreeGrafter"/>
</dbReference>
<dbReference type="AlphaFoldDB" id="A0A2A4JX77"/>
<sequence>MEFSPAHMEKLVDLLRPPEPEVLQGDDLPASVFDITSTRGKIPPPEEKSKTPKTIEEYEEQEAKEIDNLGRAGTGLGDLKTPEYTMNYRQSVSAEDVYLQLGPKTPGSASCENLIVRVKMPGDKKENVDLVVDKTSVTVSSSQYSLKLPLPHEIDPDRSKASWEVDQETLVLTLKLNREFDFVNF</sequence>
<comment type="caution">
    <text evidence="3">The sequence shown here is derived from an EMBL/GenBank/DDBJ whole genome shotgun (WGS) entry which is preliminary data.</text>
</comment>
<accession>A0A2A4JX77</accession>
<comment type="similarity">
    <text evidence="1">Belongs to the PIH1 family.</text>
</comment>
<dbReference type="InterPro" id="IPR041442">
    <property type="entry name" value="PIH1D1/2/3_CS-like"/>
</dbReference>
<gene>
    <name evidence="3" type="ORF">B5V51_9068</name>
</gene>
<evidence type="ECO:0000256" key="1">
    <source>
        <dbReference type="ARBA" id="ARBA00008511"/>
    </source>
</evidence>
<dbReference type="GO" id="GO:0051087">
    <property type="term" value="F:protein-folding chaperone binding"/>
    <property type="evidence" value="ECO:0007669"/>
    <property type="project" value="InterPro"/>
</dbReference>
<reference evidence="3" key="1">
    <citation type="submission" date="2017-09" db="EMBL/GenBank/DDBJ databases">
        <title>Contemporary evolution of a Lepidopteran species, Heliothis virescens, in response to modern agricultural practices.</title>
        <authorList>
            <person name="Fritz M.L."/>
            <person name="Deyonke A.M."/>
            <person name="Papanicolaou A."/>
            <person name="Micinski S."/>
            <person name="Westbrook J."/>
            <person name="Gould F."/>
        </authorList>
    </citation>
    <scope>NUCLEOTIDE SEQUENCE [LARGE SCALE GENOMIC DNA]</scope>
    <source>
        <strain evidence="3">HvINT-</strain>
        <tissue evidence="3">Whole body</tissue>
    </source>
</reference>
<organism evidence="3">
    <name type="scientific">Heliothis virescens</name>
    <name type="common">Tobacco budworm moth</name>
    <dbReference type="NCBI Taxonomy" id="7102"/>
    <lineage>
        <taxon>Eukaryota</taxon>
        <taxon>Metazoa</taxon>
        <taxon>Ecdysozoa</taxon>
        <taxon>Arthropoda</taxon>
        <taxon>Hexapoda</taxon>
        <taxon>Insecta</taxon>
        <taxon>Pterygota</taxon>
        <taxon>Neoptera</taxon>
        <taxon>Endopterygota</taxon>
        <taxon>Lepidoptera</taxon>
        <taxon>Glossata</taxon>
        <taxon>Ditrysia</taxon>
        <taxon>Noctuoidea</taxon>
        <taxon>Noctuidae</taxon>
        <taxon>Heliothinae</taxon>
        <taxon>Heliothis</taxon>
    </lineage>
</organism>